<organism evidence="2 3">
    <name type="scientific">Gossypium australe</name>
    <dbReference type="NCBI Taxonomy" id="47621"/>
    <lineage>
        <taxon>Eukaryota</taxon>
        <taxon>Viridiplantae</taxon>
        <taxon>Streptophyta</taxon>
        <taxon>Embryophyta</taxon>
        <taxon>Tracheophyta</taxon>
        <taxon>Spermatophyta</taxon>
        <taxon>Magnoliopsida</taxon>
        <taxon>eudicotyledons</taxon>
        <taxon>Gunneridae</taxon>
        <taxon>Pentapetalae</taxon>
        <taxon>rosids</taxon>
        <taxon>malvids</taxon>
        <taxon>Malvales</taxon>
        <taxon>Malvaceae</taxon>
        <taxon>Malvoideae</taxon>
        <taxon>Gossypium</taxon>
    </lineage>
</organism>
<feature type="domain" description="Tf2-1-like SH3-like" evidence="1">
    <location>
        <begin position="28"/>
        <end position="82"/>
    </location>
</feature>
<evidence type="ECO:0000313" key="3">
    <source>
        <dbReference type="Proteomes" id="UP000325315"/>
    </source>
</evidence>
<reference evidence="3" key="1">
    <citation type="journal article" date="2019" name="Plant Biotechnol. J.">
        <title>Genome sequencing of the Australian wild diploid species Gossypium australe highlights disease resistance and delayed gland morphogenesis.</title>
        <authorList>
            <person name="Cai Y."/>
            <person name="Cai X."/>
            <person name="Wang Q."/>
            <person name="Wang P."/>
            <person name="Zhang Y."/>
            <person name="Cai C."/>
            <person name="Xu Y."/>
            <person name="Wang K."/>
            <person name="Zhou Z."/>
            <person name="Wang C."/>
            <person name="Geng S."/>
            <person name="Li B."/>
            <person name="Dong Q."/>
            <person name="Hou Y."/>
            <person name="Wang H."/>
            <person name="Ai P."/>
            <person name="Liu Z."/>
            <person name="Yi F."/>
            <person name="Sun M."/>
            <person name="An G."/>
            <person name="Cheng J."/>
            <person name="Zhang Y."/>
            <person name="Shi Q."/>
            <person name="Xie Y."/>
            <person name="Shi X."/>
            <person name="Chang Y."/>
            <person name="Huang F."/>
            <person name="Chen Y."/>
            <person name="Hong S."/>
            <person name="Mi L."/>
            <person name="Sun Q."/>
            <person name="Zhang L."/>
            <person name="Zhou B."/>
            <person name="Peng R."/>
            <person name="Zhang X."/>
            <person name="Liu F."/>
        </authorList>
    </citation>
    <scope>NUCLEOTIDE SEQUENCE [LARGE SCALE GENOMIC DNA]</scope>
    <source>
        <strain evidence="3">cv. PA1801</strain>
    </source>
</reference>
<dbReference type="Pfam" id="PF24626">
    <property type="entry name" value="SH3_Tf2-1"/>
    <property type="match status" value="1"/>
</dbReference>
<evidence type="ECO:0000259" key="1">
    <source>
        <dbReference type="Pfam" id="PF24626"/>
    </source>
</evidence>
<dbReference type="EMBL" id="SMMG02000006">
    <property type="protein sequence ID" value="KAA3471150.1"/>
    <property type="molecule type" value="Genomic_DNA"/>
</dbReference>
<gene>
    <name evidence="2" type="ORF">EPI10_016802</name>
</gene>
<keyword evidence="3" id="KW-1185">Reference proteome</keyword>
<sequence length="83" mass="9776">MELSESKLTAIDLVHETEDKSRNEFKIGDKVFSKVSHWKKILRFDRKGKLSPRFIRPYEVLERVGPVAYRLALPLELDKIHNI</sequence>
<dbReference type="AlphaFoldDB" id="A0A5B6VPU6"/>
<protein>
    <submittedName>
        <fullName evidence="2">Ty3-gypsy retrotransposon protein</fullName>
    </submittedName>
</protein>
<dbReference type="OrthoDB" id="1600023at2759"/>
<dbReference type="PANTHER" id="PTHR46148">
    <property type="entry name" value="CHROMO DOMAIN-CONTAINING PROTEIN"/>
    <property type="match status" value="1"/>
</dbReference>
<dbReference type="Proteomes" id="UP000325315">
    <property type="component" value="Unassembled WGS sequence"/>
</dbReference>
<dbReference type="InterPro" id="IPR056924">
    <property type="entry name" value="SH3_Tf2-1"/>
</dbReference>
<comment type="caution">
    <text evidence="2">The sequence shown here is derived from an EMBL/GenBank/DDBJ whole genome shotgun (WGS) entry which is preliminary data.</text>
</comment>
<proteinExistence type="predicted"/>
<evidence type="ECO:0000313" key="2">
    <source>
        <dbReference type="EMBL" id="KAA3471150.1"/>
    </source>
</evidence>
<dbReference type="PANTHER" id="PTHR46148:SF44">
    <property type="entry name" value="GAG-POL POLYPROTEIN"/>
    <property type="match status" value="1"/>
</dbReference>
<name>A0A5B6VPU6_9ROSI</name>
<accession>A0A5B6VPU6</accession>